<feature type="region of interest" description="Disordered" evidence="1">
    <location>
        <begin position="1"/>
        <end position="94"/>
    </location>
</feature>
<protein>
    <submittedName>
        <fullName evidence="2">Uncharacterized protein</fullName>
    </submittedName>
</protein>
<dbReference type="Proteomes" id="UP001165143">
    <property type="component" value="Unassembled WGS sequence"/>
</dbReference>
<name>A0A9W6PCW1_9ACTN</name>
<dbReference type="AlphaFoldDB" id="A0A9W6PCW1"/>
<comment type="caution">
    <text evidence="2">The sequence shown here is derived from an EMBL/GenBank/DDBJ whole genome shotgun (WGS) entry which is preliminary data.</text>
</comment>
<evidence type="ECO:0000313" key="3">
    <source>
        <dbReference type="Proteomes" id="UP001165143"/>
    </source>
</evidence>
<dbReference type="EMBL" id="BSRX01000003">
    <property type="protein sequence ID" value="GLW52638.1"/>
    <property type="molecule type" value="Genomic_DNA"/>
</dbReference>
<evidence type="ECO:0000256" key="1">
    <source>
        <dbReference type="SAM" id="MobiDB-lite"/>
    </source>
</evidence>
<feature type="compositionally biased region" description="Basic and acidic residues" evidence="1">
    <location>
        <begin position="19"/>
        <end position="45"/>
    </location>
</feature>
<accession>A0A9W6PCW1</accession>
<proteinExistence type="predicted"/>
<sequence>MPHRDVQPGGRGLQLHQGLAERHQQLAEREAGHRRSFGGRREAGGGRRAFGALGRSGVRAFGRSGAGQGGFVGTDKIRGPSLARRTGNGGRDRGVTLFVRADNGERGNLAVRPTEAGRSGE</sequence>
<reference evidence="2" key="1">
    <citation type="submission" date="2023-02" db="EMBL/GenBank/DDBJ databases">
        <title>Kitasatospora phosalacinea NBRC 14362.</title>
        <authorList>
            <person name="Ichikawa N."/>
            <person name="Sato H."/>
            <person name="Tonouchi N."/>
        </authorList>
    </citation>
    <scope>NUCLEOTIDE SEQUENCE</scope>
    <source>
        <strain evidence="2">NBRC 14362</strain>
    </source>
</reference>
<evidence type="ECO:0000313" key="2">
    <source>
        <dbReference type="EMBL" id="GLW52638.1"/>
    </source>
</evidence>
<gene>
    <name evidence="2" type="ORF">Kpho01_06490</name>
</gene>
<organism evidence="2 3">
    <name type="scientific">Kitasatospora phosalacinea</name>
    <dbReference type="NCBI Taxonomy" id="2065"/>
    <lineage>
        <taxon>Bacteria</taxon>
        <taxon>Bacillati</taxon>
        <taxon>Actinomycetota</taxon>
        <taxon>Actinomycetes</taxon>
        <taxon>Kitasatosporales</taxon>
        <taxon>Streptomycetaceae</taxon>
        <taxon>Kitasatospora</taxon>
    </lineage>
</organism>